<evidence type="ECO:0000256" key="4">
    <source>
        <dbReference type="ARBA" id="ARBA00022694"/>
    </source>
</evidence>
<dbReference type="Gene3D" id="3.40.50.620">
    <property type="entry name" value="HUPs"/>
    <property type="match status" value="1"/>
</dbReference>
<evidence type="ECO:0000313" key="10">
    <source>
        <dbReference type="EMBL" id="BDU15945.1"/>
    </source>
</evidence>
<dbReference type="SUPFAM" id="SSF52402">
    <property type="entry name" value="Adenine nucleotide alpha hydrolases-like"/>
    <property type="match status" value="1"/>
</dbReference>
<evidence type="ECO:0000259" key="9">
    <source>
        <dbReference type="SMART" id="SM00977"/>
    </source>
</evidence>
<evidence type="ECO:0000256" key="2">
    <source>
        <dbReference type="ARBA" id="ARBA00022490"/>
    </source>
</evidence>
<dbReference type="Pfam" id="PF09179">
    <property type="entry name" value="TilS"/>
    <property type="match status" value="1"/>
</dbReference>
<dbReference type="RefSeq" id="WP_281781379.1">
    <property type="nucleotide sequence ID" value="NZ_AP027041.1"/>
</dbReference>
<evidence type="ECO:0000256" key="6">
    <source>
        <dbReference type="ARBA" id="ARBA00022840"/>
    </source>
</evidence>
<evidence type="ECO:0000256" key="3">
    <source>
        <dbReference type="ARBA" id="ARBA00022598"/>
    </source>
</evidence>
<evidence type="ECO:0000313" key="11">
    <source>
        <dbReference type="Proteomes" id="UP001317822"/>
    </source>
</evidence>
<feature type="binding site" evidence="8">
    <location>
        <begin position="22"/>
        <end position="27"/>
    </location>
    <ligand>
        <name>ATP</name>
        <dbReference type="ChEBI" id="CHEBI:30616"/>
    </ligand>
</feature>
<keyword evidence="2 8" id="KW-0963">Cytoplasm</keyword>
<dbReference type="InterPro" id="IPR012796">
    <property type="entry name" value="Lysidine-tRNA-synth_C"/>
</dbReference>
<comment type="catalytic activity">
    <reaction evidence="7 8">
        <text>cytidine(34) in tRNA(Ile2) + L-lysine + ATP = lysidine(34) in tRNA(Ile2) + AMP + diphosphate + H(+)</text>
        <dbReference type="Rhea" id="RHEA:43744"/>
        <dbReference type="Rhea" id="RHEA-COMP:10625"/>
        <dbReference type="Rhea" id="RHEA-COMP:10670"/>
        <dbReference type="ChEBI" id="CHEBI:15378"/>
        <dbReference type="ChEBI" id="CHEBI:30616"/>
        <dbReference type="ChEBI" id="CHEBI:32551"/>
        <dbReference type="ChEBI" id="CHEBI:33019"/>
        <dbReference type="ChEBI" id="CHEBI:82748"/>
        <dbReference type="ChEBI" id="CHEBI:83665"/>
        <dbReference type="ChEBI" id="CHEBI:456215"/>
        <dbReference type="EC" id="6.3.4.19"/>
    </reaction>
</comment>
<dbReference type="InterPro" id="IPR012795">
    <property type="entry name" value="tRNA_Ile_lys_synt_N"/>
</dbReference>
<comment type="domain">
    <text evidence="8">The N-terminal region contains the highly conserved SGGXDS motif, predicted to be a P-loop motif involved in ATP binding.</text>
</comment>
<dbReference type="SUPFAM" id="SSF82829">
    <property type="entry name" value="MesJ substrate recognition domain-like"/>
    <property type="match status" value="1"/>
</dbReference>
<dbReference type="Proteomes" id="UP001317822">
    <property type="component" value="Chromosome"/>
</dbReference>
<name>A0ABM8DBI3_9GAMM</name>
<comment type="similarity">
    <text evidence="8">Belongs to the tRNA(Ile)-lysidine synthase family.</text>
</comment>
<sequence length="439" mass="47659">MPAPPTAALHDLPPAPLCVGFSGGLDSTVLLHVLAAAGSPHGLRAIHVHHGLHAEADRWAAHCERACETLGVGLTVIRVNVAPTGEGPEAAARAARHAAFESSLSSGEVLALAHHRDDQAETFLLRALRASGPEGLSAMRRWRSFGPGRIWRPLLDVDRDALLAYAQAHGLAWIDDPSNADTSFDRNFLRQRVMPLLRERWPHAADALSRSAALCAQADGLLDDEDARAFAHVGTADPRCLSRTRLLALPQARRARVLRRWIQTLALPALPANGIERIEQEILVARDDADPTFHWRGATVRAWRDLLHADVARPLLPDDWSVDWDGRTPLALPGGDRLALEGTAGFDAAVRVHARQGGERLTRTGRSHSHALKHVLQELGVTPWERERLPLLSDGDGELLAAGDLIHSARLDAWLRERGARLTWDRDGAAHAATAAAGN</sequence>
<dbReference type="SUPFAM" id="SSF56037">
    <property type="entry name" value="PheT/TilS domain"/>
    <property type="match status" value="1"/>
</dbReference>
<evidence type="ECO:0000256" key="1">
    <source>
        <dbReference type="ARBA" id="ARBA00004496"/>
    </source>
</evidence>
<dbReference type="Gene3D" id="1.20.59.20">
    <property type="match status" value="1"/>
</dbReference>
<evidence type="ECO:0000256" key="8">
    <source>
        <dbReference type="HAMAP-Rule" id="MF_01161"/>
    </source>
</evidence>
<dbReference type="CDD" id="cd01992">
    <property type="entry name" value="TilS_N"/>
    <property type="match status" value="1"/>
</dbReference>
<comment type="subcellular location">
    <subcellularLocation>
        <location evidence="1 8">Cytoplasm</location>
    </subcellularLocation>
</comment>
<dbReference type="Pfam" id="PF11734">
    <property type="entry name" value="TilS_C"/>
    <property type="match status" value="1"/>
</dbReference>
<dbReference type="EMBL" id="AP027041">
    <property type="protein sequence ID" value="BDU15945.1"/>
    <property type="molecule type" value="Genomic_DNA"/>
</dbReference>
<keyword evidence="11" id="KW-1185">Reference proteome</keyword>
<keyword evidence="6 8" id="KW-0067">ATP-binding</keyword>
<dbReference type="EC" id="6.3.4.19" evidence="8"/>
<comment type="function">
    <text evidence="8">Ligates lysine onto the cytidine present at position 34 of the AUA codon-specific tRNA(Ile) that contains the anticodon CAU, in an ATP-dependent manner. Cytidine is converted to lysidine, thus changing the amino acid specificity of the tRNA from methionine to isoleucine.</text>
</comment>
<keyword evidence="3 8" id="KW-0436">Ligase</keyword>
<evidence type="ECO:0000256" key="7">
    <source>
        <dbReference type="ARBA" id="ARBA00048539"/>
    </source>
</evidence>
<keyword evidence="5 8" id="KW-0547">Nucleotide-binding</keyword>
<dbReference type="NCBIfam" id="TIGR02432">
    <property type="entry name" value="lysidine_TilS_N"/>
    <property type="match status" value="1"/>
</dbReference>
<gene>
    <name evidence="8 10" type="primary">tilS</name>
    <name evidence="10" type="ORF">LA521A_11460</name>
</gene>
<feature type="domain" description="Lysidine-tRNA(Ile) synthetase C-terminal" evidence="9">
    <location>
        <begin position="350"/>
        <end position="424"/>
    </location>
</feature>
<dbReference type="PANTHER" id="PTHR43033:SF1">
    <property type="entry name" value="TRNA(ILE)-LYSIDINE SYNTHASE-RELATED"/>
    <property type="match status" value="1"/>
</dbReference>
<dbReference type="InterPro" id="IPR014729">
    <property type="entry name" value="Rossmann-like_a/b/a_fold"/>
</dbReference>
<accession>A0ABM8DBI3</accession>
<dbReference type="NCBIfam" id="TIGR02433">
    <property type="entry name" value="lysidine_TilS_C"/>
    <property type="match status" value="1"/>
</dbReference>
<dbReference type="InterPro" id="IPR012094">
    <property type="entry name" value="tRNA_Ile_lys_synt"/>
</dbReference>
<dbReference type="Pfam" id="PF01171">
    <property type="entry name" value="ATP_bind_3"/>
    <property type="match status" value="1"/>
</dbReference>
<evidence type="ECO:0000256" key="5">
    <source>
        <dbReference type="ARBA" id="ARBA00022741"/>
    </source>
</evidence>
<keyword evidence="4 8" id="KW-0819">tRNA processing</keyword>
<proteinExistence type="inferred from homology"/>
<dbReference type="InterPro" id="IPR015262">
    <property type="entry name" value="tRNA_Ile_lys_synt_subst-bd"/>
</dbReference>
<dbReference type="InterPro" id="IPR011063">
    <property type="entry name" value="TilS/TtcA_N"/>
</dbReference>
<reference evidence="10 11" key="1">
    <citation type="journal article" date="2023" name="Int. J. Syst. Evol. Microbiol.">
        <title>Physiological and genomic analyses of cobalamin (vitamin B12)-auxotrophy of Lysobacter auxotrophicus sp. nov., a methionine-auxotrophic chitinolytic bacterium isolated from chitin-treated soil.</title>
        <authorList>
            <person name="Saito A."/>
            <person name="Dohra H."/>
            <person name="Hamada M."/>
            <person name="Moriuchi R."/>
            <person name="Kotsuchibashi Y."/>
            <person name="Mori K."/>
        </authorList>
    </citation>
    <scope>NUCLEOTIDE SEQUENCE [LARGE SCALE GENOMIC DNA]</scope>
    <source>
        <strain evidence="10 11">5-21a</strain>
    </source>
</reference>
<dbReference type="HAMAP" id="MF_01161">
    <property type="entry name" value="tRNA_Ile_lys_synt"/>
    <property type="match status" value="1"/>
</dbReference>
<organism evidence="10 11">
    <name type="scientific">Lysobacter auxotrophicus</name>
    <dbReference type="NCBI Taxonomy" id="2992573"/>
    <lineage>
        <taxon>Bacteria</taxon>
        <taxon>Pseudomonadati</taxon>
        <taxon>Pseudomonadota</taxon>
        <taxon>Gammaproteobacteria</taxon>
        <taxon>Lysobacterales</taxon>
        <taxon>Lysobacteraceae</taxon>
        <taxon>Lysobacter</taxon>
    </lineage>
</organism>
<dbReference type="SMART" id="SM00977">
    <property type="entry name" value="TilS_C"/>
    <property type="match status" value="1"/>
</dbReference>
<dbReference type="PANTHER" id="PTHR43033">
    <property type="entry name" value="TRNA(ILE)-LYSIDINE SYNTHASE-RELATED"/>
    <property type="match status" value="1"/>
</dbReference>
<protein>
    <recommendedName>
        <fullName evidence="8">tRNA(Ile)-lysidine synthase</fullName>
        <ecNumber evidence="8">6.3.4.19</ecNumber>
    </recommendedName>
    <alternativeName>
        <fullName evidence="8">tRNA(Ile)-2-lysyl-cytidine synthase</fullName>
    </alternativeName>
    <alternativeName>
        <fullName evidence="8">tRNA(Ile)-lysidine synthetase</fullName>
    </alternativeName>
</protein>